<gene>
    <name evidence="3" type="ORF">ABEB36_012968</name>
</gene>
<dbReference type="EMBL" id="JBDJPC010000010">
    <property type="protein sequence ID" value="KAL1490239.1"/>
    <property type="molecule type" value="Genomic_DNA"/>
</dbReference>
<feature type="region of interest" description="Disordered" evidence="1">
    <location>
        <begin position="1"/>
        <end position="43"/>
    </location>
</feature>
<dbReference type="AlphaFoldDB" id="A0ABD1E6D3"/>
<feature type="compositionally biased region" description="Polar residues" evidence="1">
    <location>
        <begin position="363"/>
        <end position="375"/>
    </location>
</feature>
<dbReference type="Pfam" id="PF03732">
    <property type="entry name" value="Retrotrans_gag"/>
    <property type="match status" value="1"/>
</dbReference>
<feature type="region of interest" description="Disordered" evidence="1">
    <location>
        <begin position="363"/>
        <end position="394"/>
    </location>
</feature>
<dbReference type="PANTHER" id="PTHR33194:SF4">
    <property type="entry name" value="CCHC-TYPE DOMAIN-CONTAINING PROTEIN"/>
    <property type="match status" value="1"/>
</dbReference>
<evidence type="ECO:0000313" key="4">
    <source>
        <dbReference type="Proteomes" id="UP001566132"/>
    </source>
</evidence>
<dbReference type="InterPro" id="IPR005162">
    <property type="entry name" value="Retrotrans_gag_dom"/>
</dbReference>
<accession>A0ABD1E6D3</accession>
<organism evidence="3 4">
    <name type="scientific">Hypothenemus hampei</name>
    <name type="common">Coffee berry borer</name>
    <dbReference type="NCBI Taxonomy" id="57062"/>
    <lineage>
        <taxon>Eukaryota</taxon>
        <taxon>Metazoa</taxon>
        <taxon>Ecdysozoa</taxon>
        <taxon>Arthropoda</taxon>
        <taxon>Hexapoda</taxon>
        <taxon>Insecta</taxon>
        <taxon>Pterygota</taxon>
        <taxon>Neoptera</taxon>
        <taxon>Endopterygota</taxon>
        <taxon>Coleoptera</taxon>
        <taxon>Polyphaga</taxon>
        <taxon>Cucujiformia</taxon>
        <taxon>Curculionidae</taxon>
        <taxon>Scolytinae</taxon>
        <taxon>Hypothenemus</taxon>
    </lineage>
</organism>
<protein>
    <recommendedName>
        <fullName evidence="2">Retrotransposon gag domain-containing protein</fullName>
    </recommendedName>
</protein>
<reference evidence="3 4" key="1">
    <citation type="submission" date="2024-05" db="EMBL/GenBank/DDBJ databases">
        <title>Genetic variation in Jamaican populations of the coffee berry borer (Hypothenemus hampei).</title>
        <authorList>
            <person name="Errbii M."/>
            <person name="Myrie A."/>
        </authorList>
    </citation>
    <scope>NUCLEOTIDE SEQUENCE [LARGE SCALE GENOMIC DNA]</scope>
    <source>
        <strain evidence="3">JA-Hopewell-2020-01-JO</strain>
        <tissue evidence="3">Whole body</tissue>
    </source>
</reference>
<keyword evidence="4" id="KW-1185">Reference proteome</keyword>
<feature type="domain" description="Retrotransposon gag" evidence="2">
    <location>
        <begin position="219"/>
        <end position="309"/>
    </location>
</feature>
<sequence>MEDSWYPRRLTNNGHTRLPLRPRIARPTRLHQPPQNPPIEKTPQGKWFTLLLKDLIDGFSLIGKKILNSDKSQRTSGGESSPSPSRFQPCHNSTSLTLQPLVPFGLSLPADVADKIRPGKGSVTKRIVLTVNDGLNTTQQKVILKDEPTLTNPGPSIFDSDHPFPIVIIDDADTPTVDSKINTTENDIILGDLHNHTQQAEAGRNGWDATLRLTYLGNYLEGADSKWYQAYFNDPTEITSTWETVKADFRRKFVGEGYLREAQHKLFGRKQRFTESPREYYYDLLDIADKVDPNMPFATFQLHFENGLHPSMQNYFALAAGSAGDLPSLLGAVTILQGIHAHMIANGARSGDTSYSNVRNSTGTTGKQWYNTPARASSDHWTTDSRACPAESQPASSASYCNKLLYSRQNFRDGESSKQYENCGTKRVGAHLQQLQQKSATTDQHLQGLLHMITQNELLAFKHGITIGRLLYKQAILSSCQDTQ</sequence>
<dbReference type="PANTHER" id="PTHR33194">
    <property type="entry name" value="ZINC KNUCKLE DOMAINCONTAINING PROTEIN"/>
    <property type="match status" value="1"/>
</dbReference>
<feature type="compositionally biased region" description="Polar residues" evidence="1">
    <location>
        <begin position="74"/>
        <end position="94"/>
    </location>
</feature>
<evidence type="ECO:0000259" key="2">
    <source>
        <dbReference type="Pfam" id="PF03732"/>
    </source>
</evidence>
<name>A0ABD1E6D3_HYPHA</name>
<feature type="compositionally biased region" description="Basic residues" evidence="1">
    <location>
        <begin position="18"/>
        <end position="29"/>
    </location>
</feature>
<evidence type="ECO:0000256" key="1">
    <source>
        <dbReference type="SAM" id="MobiDB-lite"/>
    </source>
</evidence>
<feature type="region of interest" description="Disordered" evidence="1">
    <location>
        <begin position="70"/>
        <end position="94"/>
    </location>
</feature>
<comment type="caution">
    <text evidence="3">The sequence shown here is derived from an EMBL/GenBank/DDBJ whole genome shotgun (WGS) entry which is preliminary data.</text>
</comment>
<evidence type="ECO:0000313" key="3">
    <source>
        <dbReference type="EMBL" id="KAL1490239.1"/>
    </source>
</evidence>
<dbReference type="Proteomes" id="UP001566132">
    <property type="component" value="Unassembled WGS sequence"/>
</dbReference>
<proteinExistence type="predicted"/>